<organism evidence="4 5">
    <name type="scientific">Piptocephalis cylindrospora</name>
    <dbReference type="NCBI Taxonomy" id="1907219"/>
    <lineage>
        <taxon>Eukaryota</taxon>
        <taxon>Fungi</taxon>
        <taxon>Fungi incertae sedis</taxon>
        <taxon>Zoopagomycota</taxon>
        <taxon>Zoopagomycotina</taxon>
        <taxon>Zoopagomycetes</taxon>
        <taxon>Zoopagales</taxon>
        <taxon>Piptocephalidaceae</taxon>
        <taxon>Piptocephalis</taxon>
    </lineage>
</organism>
<dbReference type="GO" id="GO:0070034">
    <property type="term" value="F:telomerase RNA binding"/>
    <property type="evidence" value="ECO:0007669"/>
    <property type="project" value="TreeGrafter"/>
</dbReference>
<evidence type="ECO:0000313" key="4">
    <source>
        <dbReference type="EMBL" id="RKP13347.1"/>
    </source>
</evidence>
<dbReference type="GO" id="GO:0005697">
    <property type="term" value="C:telomerase holoenzyme complex"/>
    <property type="evidence" value="ECO:0007669"/>
    <property type="project" value="TreeGrafter"/>
</dbReference>
<protein>
    <submittedName>
        <fullName evidence="4">Uncharacterized protein</fullName>
    </submittedName>
</protein>
<dbReference type="InterPro" id="IPR011990">
    <property type="entry name" value="TPR-like_helical_dom_sf"/>
</dbReference>
<dbReference type="Gene3D" id="1.25.40.10">
    <property type="entry name" value="Tetratricopeptide repeat domain"/>
    <property type="match status" value="1"/>
</dbReference>
<dbReference type="InterPro" id="IPR045153">
    <property type="entry name" value="Est1/Ebs1-like"/>
</dbReference>
<accession>A0A4P9Y382</accession>
<dbReference type="GO" id="GO:0000184">
    <property type="term" value="P:nuclear-transcribed mRNA catabolic process, nonsense-mediated decay"/>
    <property type="evidence" value="ECO:0007669"/>
    <property type="project" value="TreeGrafter"/>
</dbReference>
<sequence length="522" mass="59573">MDTVEDEQCQGLRMEIGELFFHGVLKEPSSSFVEYADRYCWRPVFHEVIDALRVRLRANSASEQQRKNQGGRQDARIYRLFLHEAAGYWSELARRLILQCTREPPMVTGTGLGDSILSPDRLSCWTNGDPYKTTDRLNGETIDLLSPSTRFILSYCYTALGDIARYRELVTRKKVKKWDGTLKRYLQALEVDPDQGRALHQMALTHQQTLDSFTTYYFYYMCQASKKPHRYGWRNFLHLLRSTPAPDTEGQDIVSMEEKVKMTWLRLHRHWYLEGTLGPKTWRDDLLGDIREALKDRYIRRDTLMRMVGMHLCALTSPKNPVESDEKRQAQSMNDLRALIIPSFTLPLLECLIDSFLQLLGEEKAEGKGGKDPNASLPGLLTYTPSLDDIKGWIGRLRKLVKELDRKHRAWRKDLESRVGGGSGGRMFAESPENIVILPEEKEARWISGLAKGFNGALKTRGLLDVMSCTVEQEMVIRLYRAKAQALELLRRLTSSSAVATPTFVDPAEEEEGGEVGGGESS</sequence>
<feature type="domain" description="DNA/RNA-binding" evidence="2">
    <location>
        <begin position="185"/>
        <end position="409"/>
    </location>
</feature>
<feature type="region of interest" description="Disordered" evidence="1">
    <location>
        <begin position="501"/>
        <end position="522"/>
    </location>
</feature>
<dbReference type="Pfam" id="PF10373">
    <property type="entry name" value="EST1_DNA_bind"/>
    <property type="match status" value="1"/>
</dbReference>
<dbReference type="PANTHER" id="PTHR15696">
    <property type="entry name" value="SMG-7 SUPPRESSOR WITH MORPHOLOGICAL EFFECT ON GENITALIA PROTEIN 7"/>
    <property type="match status" value="1"/>
</dbReference>
<dbReference type="OrthoDB" id="69928at2759"/>
<evidence type="ECO:0000259" key="2">
    <source>
        <dbReference type="Pfam" id="PF10373"/>
    </source>
</evidence>
<dbReference type="SUPFAM" id="SSF48452">
    <property type="entry name" value="TPR-like"/>
    <property type="match status" value="1"/>
</dbReference>
<dbReference type="InterPro" id="IPR018834">
    <property type="entry name" value="DNA/RNA-bd_Est1-type"/>
</dbReference>
<dbReference type="InterPro" id="IPR019458">
    <property type="entry name" value="Est1-like_N"/>
</dbReference>
<proteinExistence type="predicted"/>
<gene>
    <name evidence="4" type="ORF">BJ684DRAFT_20153</name>
</gene>
<dbReference type="Proteomes" id="UP000267251">
    <property type="component" value="Unassembled WGS sequence"/>
</dbReference>
<feature type="domain" description="Telomerase activating protein Est1-like N-terminal" evidence="3">
    <location>
        <begin position="39"/>
        <end position="170"/>
    </location>
</feature>
<keyword evidence="5" id="KW-1185">Reference proteome</keyword>
<dbReference type="GO" id="GO:0042162">
    <property type="term" value="F:telomeric DNA binding"/>
    <property type="evidence" value="ECO:0007669"/>
    <property type="project" value="TreeGrafter"/>
</dbReference>
<reference evidence="5" key="1">
    <citation type="journal article" date="2018" name="Nat. Microbiol.">
        <title>Leveraging single-cell genomics to expand the fungal tree of life.</title>
        <authorList>
            <person name="Ahrendt S.R."/>
            <person name="Quandt C.A."/>
            <person name="Ciobanu D."/>
            <person name="Clum A."/>
            <person name="Salamov A."/>
            <person name="Andreopoulos B."/>
            <person name="Cheng J.F."/>
            <person name="Woyke T."/>
            <person name="Pelin A."/>
            <person name="Henrissat B."/>
            <person name="Reynolds N.K."/>
            <person name="Benny G.L."/>
            <person name="Smith M.E."/>
            <person name="James T.Y."/>
            <person name="Grigoriev I.V."/>
        </authorList>
    </citation>
    <scope>NUCLEOTIDE SEQUENCE [LARGE SCALE GENOMIC DNA]</scope>
</reference>
<dbReference type="Pfam" id="PF10374">
    <property type="entry name" value="EST1"/>
    <property type="match status" value="1"/>
</dbReference>
<evidence type="ECO:0000259" key="3">
    <source>
        <dbReference type="Pfam" id="PF10374"/>
    </source>
</evidence>
<dbReference type="PANTHER" id="PTHR15696:SF0">
    <property type="entry name" value="TELOMERASE-BINDING PROTEIN EST1A"/>
    <property type="match status" value="1"/>
</dbReference>
<evidence type="ECO:0000313" key="5">
    <source>
        <dbReference type="Proteomes" id="UP000267251"/>
    </source>
</evidence>
<name>A0A4P9Y382_9FUNG</name>
<dbReference type="EMBL" id="KZ988044">
    <property type="protein sequence ID" value="RKP13347.1"/>
    <property type="molecule type" value="Genomic_DNA"/>
</dbReference>
<dbReference type="AlphaFoldDB" id="A0A4P9Y382"/>
<evidence type="ECO:0000256" key="1">
    <source>
        <dbReference type="SAM" id="MobiDB-lite"/>
    </source>
</evidence>